<dbReference type="InterPro" id="IPR028098">
    <property type="entry name" value="Glyco_trans_4-like_N"/>
</dbReference>
<sequence>MKKILITTGIFPPDIGGPATYAEIIAKALSAEGFNVCVLTYSKQLGAKILNSDYKFKVIRVWGKWPKGLKHLIFGIKLLYLVPKFDLIYALNVWSAGFPSLIAAKLFNKKFVIRIVGDYAWEVGAGKGGVSVLIDDFQKVQKSGWTEVLYKLQGRICKKADIIIVPSKYLWNIVKGWGVPEPKLKIIYNGVDFKPSSLTKEESRNNIGVHGNIILSIGRLVPWKGFRMLIKITPRLLELKQFARLVIVGDGPDKKSLESMVKNMGLENKVFLVGRKSQEELAVYLAAADVFVLNSGYEGFSHQILEAMTVGVPVIASAVGGNKEIITQGDNGFLVKYNDEFNLIEAIKTIWQNQEFREGLIKSGKETVARFSSDKMIEETIKILIND</sequence>
<name>A0A1F8FQQ9_9BACT</name>
<evidence type="ECO:0000259" key="2">
    <source>
        <dbReference type="Pfam" id="PF13439"/>
    </source>
</evidence>
<feature type="domain" description="Glycosyltransferase subfamily 4-like N-terminal" evidence="2">
    <location>
        <begin position="15"/>
        <end position="192"/>
    </location>
</feature>
<dbReference type="Gene3D" id="3.40.50.2000">
    <property type="entry name" value="Glycogen Phosphorylase B"/>
    <property type="match status" value="2"/>
</dbReference>
<evidence type="ECO:0000313" key="4">
    <source>
        <dbReference type="Proteomes" id="UP000176581"/>
    </source>
</evidence>
<dbReference type="Proteomes" id="UP000176581">
    <property type="component" value="Unassembled WGS sequence"/>
</dbReference>
<reference evidence="3 4" key="1">
    <citation type="journal article" date="2016" name="Nat. Commun.">
        <title>Thousands of microbial genomes shed light on interconnected biogeochemical processes in an aquifer system.</title>
        <authorList>
            <person name="Anantharaman K."/>
            <person name="Brown C.T."/>
            <person name="Hug L.A."/>
            <person name="Sharon I."/>
            <person name="Castelle C.J."/>
            <person name="Probst A.J."/>
            <person name="Thomas B.C."/>
            <person name="Singh A."/>
            <person name="Wilkins M.J."/>
            <person name="Karaoz U."/>
            <person name="Brodie E.L."/>
            <person name="Williams K.H."/>
            <person name="Hubbard S.S."/>
            <person name="Banfield J.F."/>
        </authorList>
    </citation>
    <scope>NUCLEOTIDE SEQUENCE [LARGE SCALE GENOMIC DNA]</scope>
</reference>
<dbReference type="CDD" id="cd03801">
    <property type="entry name" value="GT4_PimA-like"/>
    <property type="match status" value="1"/>
</dbReference>
<dbReference type="Pfam" id="PF00534">
    <property type="entry name" value="Glycos_transf_1"/>
    <property type="match status" value="1"/>
</dbReference>
<proteinExistence type="predicted"/>
<dbReference type="EMBL" id="MGJV01000009">
    <property type="protein sequence ID" value="OGN15467.1"/>
    <property type="molecule type" value="Genomic_DNA"/>
</dbReference>
<evidence type="ECO:0000313" key="3">
    <source>
        <dbReference type="EMBL" id="OGN15467.1"/>
    </source>
</evidence>
<protein>
    <recommendedName>
        <fullName evidence="5">Glycosyltransferase subfamily 4-like N-terminal domain-containing protein</fullName>
    </recommendedName>
</protein>
<dbReference type="Pfam" id="PF13439">
    <property type="entry name" value="Glyco_transf_4"/>
    <property type="match status" value="1"/>
</dbReference>
<dbReference type="PANTHER" id="PTHR45947">
    <property type="entry name" value="SULFOQUINOVOSYL TRANSFERASE SQD2"/>
    <property type="match status" value="1"/>
</dbReference>
<dbReference type="InterPro" id="IPR001296">
    <property type="entry name" value="Glyco_trans_1"/>
</dbReference>
<comment type="caution">
    <text evidence="3">The sequence shown here is derived from an EMBL/GenBank/DDBJ whole genome shotgun (WGS) entry which is preliminary data.</text>
</comment>
<organism evidence="3 4">
    <name type="scientific">Candidatus Yanofskybacteria bacterium RIFCSPHIGHO2_02_FULL_43_22</name>
    <dbReference type="NCBI Taxonomy" id="1802681"/>
    <lineage>
        <taxon>Bacteria</taxon>
        <taxon>Candidatus Yanofskyibacteriota</taxon>
    </lineage>
</organism>
<evidence type="ECO:0008006" key="5">
    <source>
        <dbReference type="Google" id="ProtNLM"/>
    </source>
</evidence>
<dbReference type="GO" id="GO:0016757">
    <property type="term" value="F:glycosyltransferase activity"/>
    <property type="evidence" value="ECO:0007669"/>
    <property type="project" value="InterPro"/>
</dbReference>
<dbReference type="PANTHER" id="PTHR45947:SF3">
    <property type="entry name" value="SULFOQUINOVOSYL TRANSFERASE SQD2"/>
    <property type="match status" value="1"/>
</dbReference>
<feature type="domain" description="Glycosyl transferase family 1" evidence="1">
    <location>
        <begin position="204"/>
        <end position="366"/>
    </location>
</feature>
<gene>
    <name evidence="3" type="ORF">A3J47_02750</name>
</gene>
<dbReference type="AlphaFoldDB" id="A0A1F8FQQ9"/>
<dbReference type="SUPFAM" id="SSF53756">
    <property type="entry name" value="UDP-Glycosyltransferase/glycogen phosphorylase"/>
    <property type="match status" value="1"/>
</dbReference>
<dbReference type="InterPro" id="IPR050194">
    <property type="entry name" value="Glycosyltransferase_grp1"/>
</dbReference>
<accession>A0A1F8FQQ9</accession>
<evidence type="ECO:0000259" key="1">
    <source>
        <dbReference type="Pfam" id="PF00534"/>
    </source>
</evidence>